<protein>
    <recommendedName>
        <fullName evidence="3">SsrA-binding protein</fullName>
    </recommendedName>
    <alternativeName>
        <fullName evidence="3">Small protein B</fullName>
    </alternativeName>
</protein>
<name>A0A562NQZ2_9RHOB</name>
<dbReference type="Gene3D" id="2.40.280.10">
    <property type="match status" value="1"/>
</dbReference>
<comment type="similarity">
    <text evidence="3">Belongs to the SmpB family.</text>
</comment>
<dbReference type="SUPFAM" id="SSF74982">
    <property type="entry name" value="Small protein B (SmpB)"/>
    <property type="match status" value="1"/>
</dbReference>
<dbReference type="GO" id="GO:0070929">
    <property type="term" value="P:trans-translation"/>
    <property type="evidence" value="ECO:0007669"/>
    <property type="project" value="UniProtKB-UniRule"/>
</dbReference>
<dbReference type="PANTHER" id="PTHR30308:SF2">
    <property type="entry name" value="SSRA-BINDING PROTEIN"/>
    <property type="match status" value="1"/>
</dbReference>
<dbReference type="EMBL" id="VLKU01000005">
    <property type="protein sequence ID" value="TWI34461.1"/>
    <property type="molecule type" value="Genomic_DNA"/>
</dbReference>
<keyword evidence="6" id="KW-1185">Reference proteome</keyword>
<dbReference type="Pfam" id="PF01668">
    <property type="entry name" value="SmpB"/>
    <property type="match status" value="1"/>
</dbReference>
<evidence type="ECO:0000313" key="6">
    <source>
        <dbReference type="Proteomes" id="UP000316225"/>
    </source>
</evidence>
<feature type="region of interest" description="Disordered" evidence="4">
    <location>
        <begin position="1"/>
        <end position="23"/>
    </location>
</feature>
<evidence type="ECO:0000256" key="1">
    <source>
        <dbReference type="ARBA" id="ARBA00022490"/>
    </source>
</evidence>
<gene>
    <name evidence="3" type="primary">smpB</name>
    <name evidence="5" type="ORF">IQ24_01979</name>
</gene>
<evidence type="ECO:0000256" key="3">
    <source>
        <dbReference type="HAMAP-Rule" id="MF_00023"/>
    </source>
</evidence>
<dbReference type="InterPro" id="IPR000037">
    <property type="entry name" value="SsrA-bd_prot"/>
</dbReference>
<dbReference type="AlphaFoldDB" id="A0A562NQZ2"/>
<keyword evidence="2 3" id="KW-0694">RNA-binding</keyword>
<dbReference type="GO" id="GO:0005829">
    <property type="term" value="C:cytosol"/>
    <property type="evidence" value="ECO:0007669"/>
    <property type="project" value="TreeGrafter"/>
</dbReference>
<evidence type="ECO:0000256" key="2">
    <source>
        <dbReference type="ARBA" id="ARBA00022884"/>
    </source>
</evidence>
<dbReference type="NCBIfam" id="NF003843">
    <property type="entry name" value="PRK05422.1"/>
    <property type="match status" value="1"/>
</dbReference>
<evidence type="ECO:0000256" key="4">
    <source>
        <dbReference type="SAM" id="MobiDB-lite"/>
    </source>
</evidence>
<dbReference type="NCBIfam" id="TIGR00086">
    <property type="entry name" value="smpB"/>
    <property type="match status" value="1"/>
</dbReference>
<organism evidence="5 6">
    <name type="scientific">Paracoccus sulfuroxidans</name>
    <dbReference type="NCBI Taxonomy" id="384678"/>
    <lineage>
        <taxon>Bacteria</taxon>
        <taxon>Pseudomonadati</taxon>
        <taxon>Pseudomonadota</taxon>
        <taxon>Alphaproteobacteria</taxon>
        <taxon>Rhodobacterales</taxon>
        <taxon>Paracoccaceae</taxon>
        <taxon>Paracoccus</taxon>
    </lineage>
</organism>
<dbReference type="CDD" id="cd09294">
    <property type="entry name" value="SmpB"/>
    <property type="match status" value="1"/>
</dbReference>
<keyword evidence="1 3" id="KW-0963">Cytoplasm</keyword>
<proteinExistence type="inferred from homology"/>
<dbReference type="HAMAP" id="MF_00023">
    <property type="entry name" value="SmpB"/>
    <property type="match status" value="1"/>
</dbReference>
<dbReference type="PANTHER" id="PTHR30308">
    <property type="entry name" value="TMRNA-BINDING COMPONENT OF TRANS-TRANSLATION TAGGING COMPLEX"/>
    <property type="match status" value="1"/>
</dbReference>
<comment type="function">
    <text evidence="3">Required for rescue of stalled ribosomes mediated by trans-translation. Binds to transfer-messenger RNA (tmRNA), required for stable association of tmRNA with ribosomes. tmRNA and SmpB together mimic tRNA shape, replacing the anticodon stem-loop with SmpB. tmRNA is encoded by the ssrA gene; the 2 termini fold to resemble tRNA(Ala) and it encodes a 'tag peptide', a short internal open reading frame. During trans-translation Ala-aminoacylated tmRNA acts like a tRNA, entering the A-site of stalled ribosomes, displacing the stalled mRNA. The ribosome then switches to translate the ORF on the tmRNA; the nascent peptide is terminated with the 'tag peptide' encoded by the tmRNA and targeted for degradation. The ribosome is freed to recommence translation, which seems to be the essential function of trans-translation.</text>
</comment>
<comment type="subcellular location">
    <subcellularLocation>
        <location evidence="3">Cytoplasm</location>
    </subcellularLocation>
    <text evidence="3">The tmRNA-SmpB complex associates with stalled 70S ribosomes.</text>
</comment>
<sequence length="219" mass="24774">MLAASVTRPAGAIKPSPQASTPEDRRKSLFLHEVLSLAQHCLQGLATLSHLYRGGPRAYLCPIMAEKSDPNYKVIAENRRARFDYFIESDLEVGIVLTGSEVKSLRTGQSNIAESYASVENGELWLINGYIAAYKQAGVFGHEERRKRKLLVSRKELARLWQAIGREGMTLVPLVMYFNHRGMVKLKIGVAKGKKNHDKRETDAKRDWNRQKQRLLKQG</sequence>
<evidence type="ECO:0000313" key="5">
    <source>
        <dbReference type="EMBL" id="TWI34461.1"/>
    </source>
</evidence>
<dbReference type="GO" id="GO:0003723">
    <property type="term" value="F:RNA binding"/>
    <property type="evidence" value="ECO:0007669"/>
    <property type="project" value="UniProtKB-UniRule"/>
</dbReference>
<dbReference type="Proteomes" id="UP000316225">
    <property type="component" value="Unassembled WGS sequence"/>
</dbReference>
<dbReference type="InterPro" id="IPR023620">
    <property type="entry name" value="SmpB"/>
</dbReference>
<accession>A0A562NQZ2</accession>
<comment type="caution">
    <text evidence="5">The sequence shown here is derived from an EMBL/GenBank/DDBJ whole genome shotgun (WGS) entry which is preliminary data.</text>
</comment>
<dbReference type="GO" id="GO:0070930">
    <property type="term" value="P:trans-translation-dependent protein tagging"/>
    <property type="evidence" value="ECO:0007669"/>
    <property type="project" value="TreeGrafter"/>
</dbReference>
<reference evidence="5 6" key="1">
    <citation type="journal article" date="2015" name="Stand. Genomic Sci.">
        <title>Genomic Encyclopedia of Bacterial and Archaeal Type Strains, Phase III: the genomes of soil and plant-associated and newly described type strains.</title>
        <authorList>
            <person name="Whitman W.B."/>
            <person name="Woyke T."/>
            <person name="Klenk H.P."/>
            <person name="Zhou Y."/>
            <person name="Lilburn T.G."/>
            <person name="Beck B.J."/>
            <person name="De Vos P."/>
            <person name="Vandamme P."/>
            <person name="Eisen J.A."/>
            <person name="Garrity G."/>
            <person name="Hugenholtz P."/>
            <person name="Kyrpides N.C."/>
        </authorList>
    </citation>
    <scope>NUCLEOTIDE SEQUENCE [LARGE SCALE GENOMIC DNA]</scope>
    <source>
        <strain evidence="5 6">CGMCC 1.5364</strain>
    </source>
</reference>
<feature type="region of interest" description="Disordered" evidence="4">
    <location>
        <begin position="194"/>
        <end position="219"/>
    </location>
</feature>
<feature type="compositionally biased region" description="Basic and acidic residues" evidence="4">
    <location>
        <begin position="198"/>
        <end position="210"/>
    </location>
</feature>